<gene>
    <name evidence="2" type="ORF">DU500_17755</name>
</gene>
<dbReference type="OrthoDB" id="299138at2157"/>
<dbReference type="Proteomes" id="UP000253273">
    <property type="component" value="Plasmid pCBA1113-02"/>
</dbReference>
<feature type="compositionally biased region" description="Low complexity" evidence="1">
    <location>
        <begin position="358"/>
        <end position="371"/>
    </location>
</feature>
<dbReference type="InterPro" id="IPR043519">
    <property type="entry name" value="NT_sf"/>
</dbReference>
<proteinExistence type="predicted"/>
<keyword evidence="3" id="KW-1185">Reference proteome</keyword>
<evidence type="ECO:0008006" key="4">
    <source>
        <dbReference type="Google" id="ProtNLM"/>
    </source>
</evidence>
<reference evidence="2 3" key="1">
    <citation type="submission" date="2018-07" db="EMBL/GenBank/DDBJ databases">
        <title>Genome sequences of Haloplanus sp. CBA1113.</title>
        <authorList>
            <person name="Kim Y.B."/>
            <person name="Roh S.W."/>
        </authorList>
    </citation>
    <scope>NUCLEOTIDE SEQUENCE [LARGE SCALE GENOMIC DNA]</scope>
    <source>
        <strain evidence="2 3">CBA1113</strain>
        <plasmid evidence="2 3">pCBA1113-02</plasmid>
    </source>
</reference>
<protein>
    <recommendedName>
        <fullName evidence="4">Nucleotidyltransferase</fullName>
    </recommendedName>
</protein>
<dbReference type="GeneID" id="37285270"/>
<sequence length="371" mass="42049">MATLPSLFETFLMNIRPSDQHIEDYKEGHETLRELLRNDDTITEFYVGDFLQGSYRRWTAVRPIGGEKSDVDIVFVTDLDKDEVTPREAMEKCEPFLEEHYEGQWTRKDRAYEIDQDRIEIDLVLTASPSEAAKAALRPDGSVGGLEVGEGLDTNQSSRVAEAFGLTLDENEEEWRDEPLDIPDRRLEEWDKTHPIATIEWTLKKNDLTDGHYVNVVKAIKWWRRTQIPEPERPKGYPLEHLVGECCPDYIDSVAEGIVCTFETIEQRYANEARMNDTPTLPARGLPQIDVFARIDGDDFAAFHEAAGEAATLAREAYKEDDKSVSRDLWSDLLGDSFPEYGNGDSDDGGEKAVNLDSSSKSTSVSDQRFA</sequence>
<geneLocation type="plasmid" evidence="2 3">
    <name>pCBA1113-02</name>
</geneLocation>
<dbReference type="AlphaFoldDB" id="A0A345E7Z9"/>
<evidence type="ECO:0000256" key="1">
    <source>
        <dbReference type="SAM" id="MobiDB-lite"/>
    </source>
</evidence>
<dbReference type="SUPFAM" id="SSF81301">
    <property type="entry name" value="Nucleotidyltransferase"/>
    <property type="match status" value="1"/>
</dbReference>
<name>A0A345E7Z9_9EURY</name>
<evidence type="ECO:0000313" key="3">
    <source>
        <dbReference type="Proteomes" id="UP000253273"/>
    </source>
</evidence>
<dbReference type="RefSeq" id="WP_114587440.1">
    <property type="nucleotide sequence ID" value="NZ_CP031152.1"/>
</dbReference>
<dbReference type="KEGG" id="haj:DU500_17755"/>
<evidence type="ECO:0000313" key="2">
    <source>
        <dbReference type="EMBL" id="AXG08321.1"/>
    </source>
</evidence>
<accession>A0A345E7Z9</accession>
<dbReference type="Pfam" id="PF18144">
    <property type="entry name" value="SMODS"/>
    <property type="match status" value="1"/>
</dbReference>
<feature type="region of interest" description="Disordered" evidence="1">
    <location>
        <begin position="340"/>
        <end position="371"/>
    </location>
</feature>
<keyword evidence="2" id="KW-0614">Plasmid</keyword>
<organism evidence="2 3">
    <name type="scientific">Haloplanus rubicundus</name>
    <dbReference type="NCBI Taxonomy" id="1547898"/>
    <lineage>
        <taxon>Archaea</taxon>
        <taxon>Methanobacteriati</taxon>
        <taxon>Methanobacteriota</taxon>
        <taxon>Stenosarchaea group</taxon>
        <taxon>Halobacteria</taxon>
        <taxon>Halobacteriales</taxon>
        <taxon>Haloferacaceae</taxon>
        <taxon>Haloplanus</taxon>
    </lineage>
</organism>
<dbReference type="EMBL" id="CP031152">
    <property type="protein sequence ID" value="AXG08321.1"/>
    <property type="molecule type" value="Genomic_DNA"/>
</dbReference>